<keyword evidence="3" id="KW-1185">Reference proteome</keyword>
<dbReference type="InterPro" id="IPR051531">
    <property type="entry name" value="N-acetyltransferase"/>
</dbReference>
<gene>
    <name evidence="2" type="ORF">MWN33_01045</name>
</gene>
<dbReference type="SUPFAM" id="SSF55729">
    <property type="entry name" value="Acyl-CoA N-acyltransferases (Nat)"/>
    <property type="match status" value="1"/>
</dbReference>
<evidence type="ECO:0000259" key="1">
    <source>
        <dbReference type="PROSITE" id="PS51186"/>
    </source>
</evidence>
<dbReference type="Pfam" id="PF13302">
    <property type="entry name" value="Acetyltransf_3"/>
    <property type="match status" value="1"/>
</dbReference>
<reference evidence="3" key="2">
    <citation type="submission" date="2023-07" db="EMBL/GenBank/DDBJ databases">
        <title>Ancylobacter moscoviensis sp. nov., facultatively methylotrophic bacteria from activated sludge and the reclassification of Starkeya novella (Starkey 1934) Kelly et al. 2000 as Ancylobacter novellus comb. nov., Starkeya koreensis Im et al. 2006 as Ancylobacter koreensis comb.nov., Angulomicrobium tetraedrale Vasil'eva et al. 1986 as Ancylobacter tetraedralis comb. nov., Angulomicrobium amanitiforme Fritz et al. 2004 as Ancylobacter amanitiformis comb. nov. and Methylorhabdus multivorans Doronina et al. 1996 as Ancylobacter multivorans comb. nov. and emended description of the genus Ancylobacter.</title>
        <authorList>
            <person name="Doronina N."/>
            <person name="Chemodurova A."/>
            <person name="Grouzdev D."/>
            <person name="Koziaeva V."/>
            <person name="Shi W."/>
            <person name="Wu L."/>
            <person name="Kaparullina E."/>
        </authorList>
    </citation>
    <scope>NUCLEOTIDE SEQUENCE [LARGE SCALE GENOMIC DNA]</scope>
    <source>
        <strain evidence="3">Jip08</strain>
    </source>
</reference>
<dbReference type="InterPro" id="IPR016181">
    <property type="entry name" value="Acyl_CoA_acyltransferase"/>
</dbReference>
<comment type="caution">
    <text evidence="2">The sequence shown here is derived from an EMBL/GenBank/DDBJ whole genome shotgun (WGS) entry which is preliminary data.</text>
</comment>
<dbReference type="EMBL" id="JALKCG010000001">
    <property type="protein sequence ID" value="MCK0206616.1"/>
    <property type="molecule type" value="Genomic_DNA"/>
</dbReference>
<evidence type="ECO:0000313" key="3">
    <source>
        <dbReference type="Proteomes" id="UP001202867"/>
    </source>
</evidence>
<dbReference type="Gene3D" id="3.40.630.30">
    <property type="match status" value="1"/>
</dbReference>
<dbReference type="RefSeq" id="WP_247198222.1">
    <property type="nucleotide sequence ID" value="NZ_JALKCG010000001.1"/>
</dbReference>
<dbReference type="PROSITE" id="PS51186">
    <property type="entry name" value="GNAT"/>
    <property type="match status" value="1"/>
</dbReference>
<reference evidence="2 3" key="1">
    <citation type="submission" date="2022-04" db="EMBL/GenBank/DDBJ databases">
        <authorList>
            <person name="Grouzdev D.S."/>
            <person name="Pantiukh K.S."/>
            <person name="Krutkina M.S."/>
        </authorList>
    </citation>
    <scope>NUCLEOTIDE SEQUENCE [LARGE SCALE GENOMIC DNA]</scope>
    <source>
        <strain evidence="2 3">Jip08</strain>
    </source>
</reference>
<protein>
    <submittedName>
        <fullName evidence="2">GNAT family N-acetyltransferase</fullName>
    </submittedName>
</protein>
<feature type="domain" description="N-acetyltransferase" evidence="1">
    <location>
        <begin position="111"/>
        <end position="201"/>
    </location>
</feature>
<sequence length="230" mass="24776">MTIVEATPGSTLAESSIAVLETGRLILRVPRIEDMTWIAELADNRKVAEMTANIPHPYGMADAAAFIANLPGGPEAATFAIFLKDEAVLRQGAPGFGAPGFGAPGFGPPIPVGMCGFVRRDEDAPEIGYWLGEPYWGHGIATEAARALIDHAFGDRKLDALIASARVVNPASRQVIEKCGFQWTGVGLARVRAIGASVPVDRFRLERRLWTSLRAWGATKPPRLHDSTRH</sequence>
<organism evidence="2 3">
    <name type="scientific">Ancylobacter koreensis</name>
    <dbReference type="NCBI Taxonomy" id="266121"/>
    <lineage>
        <taxon>Bacteria</taxon>
        <taxon>Pseudomonadati</taxon>
        <taxon>Pseudomonadota</taxon>
        <taxon>Alphaproteobacteria</taxon>
        <taxon>Hyphomicrobiales</taxon>
        <taxon>Xanthobacteraceae</taxon>
        <taxon>Ancylobacter</taxon>
    </lineage>
</organism>
<name>A0ABT0DH52_9HYPH</name>
<dbReference type="Proteomes" id="UP001202867">
    <property type="component" value="Unassembled WGS sequence"/>
</dbReference>
<dbReference type="InterPro" id="IPR000182">
    <property type="entry name" value="GNAT_dom"/>
</dbReference>
<evidence type="ECO:0000313" key="2">
    <source>
        <dbReference type="EMBL" id="MCK0206616.1"/>
    </source>
</evidence>
<accession>A0ABT0DH52</accession>
<dbReference type="PANTHER" id="PTHR43792">
    <property type="entry name" value="GNAT FAMILY, PUTATIVE (AFU_ORTHOLOGUE AFUA_3G00765)-RELATED-RELATED"/>
    <property type="match status" value="1"/>
</dbReference>
<proteinExistence type="predicted"/>